<proteinExistence type="inferred from homology"/>
<dbReference type="AlphaFoldDB" id="A0A5D0XUV9"/>
<protein>
    <submittedName>
        <fullName evidence="2">Asp23/Gls24 family envelope stress response protein</fullName>
    </submittedName>
</protein>
<evidence type="ECO:0000313" key="2">
    <source>
        <dbReference type="EMBL" id="TYD00469.1"/>
    </source>
</evidence>
<accession>A0A5D0XUV9</accession>
<gene>
    <name evidence="2" type="ORF">FQ377_03240</name>
</gene>
<keyword evidence="3" id="KW-1185">Reference proteome</keyword>
<name>A0A5D0XUV9_9MICC</name>
<comment type="caution">
    <text evidence="2">The sequence shown here is derived from an EMBL/GenBank/DDBJ whole genome shotgun (WGS) entry which is preliminary data.</text>
</comment>
<comment type="similarity">
    <text evidence="1">Belongs to the asp23 family.</text>
</comment>
<dbReference type="EMBL" id="VSLD01000001">
    <property type="protein sequence ID" value="TYD00469.1"/>
    <property type="molecule type" value="Genomic_DNA"/>
</dbReference>
<reference evidence="2 3" key="1">
    <citation type="submission" date="2019-08" db="EMBL/GenBank/DDBJ databases">
        <title>Genone of Arthrobacter echini P9.</title>
        <authorList>
            <person name="Bowman J.P."/>
        </authorList>
    </citation>
    <scope>NUCLEOTIDE SEQUENCE [LARGE SCALE GENOMIC DNA]</scope>
    <source>
        <strain evidence="2 3">P9</strain>
    </source>
</reference>
<dbReference type="Proteomes" id="UP000323410">
    <property type="component" value="Unassembled WGS sequence"/>
</dbReference>
<dbReference type="RefSeq" id="WP_148599771.1">
    <property type="nucleotide sequence ID" value="NZ_VSLD01000001.1"/>
</dbReference>
<evidence type="ECO:0000313" key="3">
    <source>
        <dbReference type="Proteomes" id="UP000323410"/>
    </source>
</evidence>
<dbReference type="Pfam" id="PF03780">
    <property type="entry name" value="Asp23"/>
    <property type="match status" value="1"/>
</dbReference>
<organism evidence="2 3">
    <name type="scientific">Arthrobacter echini</name>
    <dbReference type="NCBI Taxonomy" id="1529066"/>
    <lineage>
        <taxon>Bacteria</taxon>
        <taxon>Bacillati</taxon>
        <taxon>Actinomycetota</taxon>
        <taxon>Actinomycetes</taxon>
        <taxon>Micrococcales</taxon>
        <taxon>Micrococcaceae</taxon>
        <taxon>Arthrobacter</taxon>
    </lineage>
</organism>
<dbReference type="InterPro" id="IPR005531">
    <property type="entry name" value="Asp23"/>
</dbReference>
<sequence length="202" mass="21967">MALNDDRFQEERPRLGCGRELDDLWASIDDPPTAHEQSCPDCRHARAALHHLASVTEAMRDADPQDPGLQPGDRVRNAIMMVARAEVRRGRRAPLRTTTLGTIDISEQALTALIRFAAGTLPGVHARRCTISTSGEGRRRPIAGEAVDVGDIRITLKVAVASSISIPATMVALRERVGTVVQAQTSITMAQIDIVVEDLYDV</sequence>
<dbReference type="OrthoDB" id="3711227at2"/>
<evidence type="ECO:0000256" key="1">
    <source>
        <dbReference type="ARBA" id="ARBA00005721"/>
    </source>
</evidence>